<dbReference type="Proteomes" id="UP000649617">
    <property type="component" value="Unassembled WGS sequence"/>
</dbReference>
<comment type="caution">
    <text evidence="5">The sequence shown here is derived from an EMBL/GenBank/DDBJ whole genome shotgun (WGS) entry which is preliminary data.</text>
</comment>
<evidence type="ECO:0000313" key="5">
    <source>
        <dbReference type="EMBL" id="CAE7305620.1"/>
    </source>
</evidence>
<gene>
    <name evidence="5" type="primary">RPS3A</name>
    <name evidence="5" type="ORF">SPIL2461_LOCUS6907</name>
</gene>
<keyword evidence="3" id="KW-0687">Ribonucleoprotein</keyword>
<name>A0A812NBV5_SYMPI</name>
<dbReference type="AlphaFoldDB" id="A0A812NBV5"/>
<dbReference type="Gene3D" id="3.30.1140.32">
    <property type="entry name" value="Ribosomal protein S3, C-terminal domain"/>
    <property type="match status" value="1"/>
</dbReference>
<accession>A0A812NBV5</accession>
<feature type="non-terminal residue" evidence="5">
    <location>
        <position position="80"/>
    </location>
</feature>
<dbReference type="EMBL" id="CAJNIZ010010757">
    <property type="protein sequence ID" value="CAE7305620.1"/>
    <property type="molecule type" value="Genomic_DNA"/>
</dbReference>
<evidence type="ECO:0000256" key="4">
    <source>
        <dbReference type="SAM" id="MobiDB-lite"/>
    </source>
</evidence>
<evidence type="ECO:0000313" key="6">
    <source>
        <dbReference type="Proteomes" id="UP000649617"/>
    </source>
</evidence>
<feature type="region of interest" description="Disordered" evidence="4">
    <location>
        <begin position="57"/>
        <end position="80"/>
    </location>
</feature>
<proteinExistence type="inferred from homology"/>
<sequence length="80" mass="9076">ISTGEPKRHYISEAVRHVQMRQGTIGIKVKIMMSHDPEGKMGPKMQLPDNVIVHEPKEEAPPMMPPQEESYGYDQQEGGY</sequence>
<organism evidence="5 6">
    <name type="scientific">Symbiodinium pilosum</name>
    <name type="common">Dinoflagellate</name>
    <dbReference type="NCBI Taxonomy" id="2952"/>
    <lineage>
        <taxon>Eukaryota</taxon>
        <taxon>Sar</taxon>
        <taxon>Alveolata</taxon>
        <taxon>Dinophyceae</taxon>
        <taxon>Suessiales</taxon>
        <taxon>Symbiodiniaceae</taxon>
        <taxon>Symbiodinium</taxon>
    </lineage>
</organism>
<keyword evidence="6" id="KW-1185">Reference proteome</keyword>
<keyword evidence="2" id="KW-0689">Ribosomal protein</keyword>
<protein>
    <submittedName>
        <fullName evidence="5">RPS3A protein</fullName>
    </submittedName>
</protein>
<dbReference type="InterPro" id="IPR036419">
    <property type="entry name" value="Ribosomal_S3_C_sf"/>
</dbReference>
<reference evidence="5" key="1">
    <citation type="submission" date="2021-02" db="EMBL/GenBank/DDBJ databases">
        <authorList>
            <person name="Dougan E. K."/>
            <person name="Rhodes N."/>
            <person name="Thang M."/>
            <person name="Chan C."/>
        </authorList>
    </citation>
    <scope>NUCLEOTIDE SEQUENCE</scope>
</reference>
<evidence type="ECO:0000256" key="3">
    <source>
        <dbReference type="ARBA" id="ARBA00023274"/>
    </source>
</evidence>
<dbReference type="GO" id="GO:0005840">
    <property type="term" value="C:ribosome"/>
    <property type="evidence" value="ECO:0007669"/>
    <property type="project" value="UniProtKB-KW"/>
</dbReference>
<comment type="similarity">
    <text evidence="1">Belongs to the universal ribosomal protein uS3 family.</text>
</comment>
<dbReference type="OrthoDB" id="584182at2759"/>
<evidence type="ECO:0000256" key="2">
    <source>
        <dbReference type="ARBA" id="ARBA00022980"/>
    </source>
</evidence>
<evidence type="ECO:0000256" key="1">
    <source>
        <dbReference type="ARBA" id="ARBA00010761"/>
    </source>
</evidence>
<dbReference type="GO" id="GO:1990904">
    <property type="term" value="C:ribonucleoprotein complex"/>
    <property type="evidence" value="ECO:0007669"/>
    <property type="project" value="UniProtKB-KW"/>
</dbReference>
<dbReference type="SUPFAM" id="SSF54821">
    <property type="entry name" value="Ribosomal protein S3 C-terminal domain"/>
    <property type="match status" value="1"/>
</dbReference>